<dbReference type="AlphaFoldDB" id="A0AAV1QW57"/>
<proteinExistence type="inferred from homology"/>
<dbReference type="InterPro" id="IPR016130">
    <property type="entry name" value="Tyr_Pase_AS"/>
</dbReference>
<evidence type="ECO:0000313" key="8">
    <source>
        <dbReference type="EMBL" id="CAK7325328.1"/>
    </source>
</evidence>
<dbReference type="InterPro" id="IPR011993">
    <property type="entry name" value="PH-like_dom_sf"/>
</dbReference>
<dbReference type="Pfam" id="PF06602">
    <property type="entry name" value="Myotub-related"/>
    <property type="match status" value="1"/>
</dbReference>
<keyword evidence="9" id="KW-1185">Reference proteome</keyword>
<dbReference type="InterPro" id="IPR029021">
    <property type="entry name" value="Prot-tyrosine_phosphatase-like"/>
</dbReference>
<gene>
    <name evidence="8" type="ORF">DCAF_LOCUS3002</name>
</gene>
<evidence type="ECO:0000256" key="1">
    <source>
        <dbReference type="ARBA" id="ARBA00007471"/>
    </source>
</evidence>
<keyword evidence="3" id="KW-0443">Lipid metabolism</keyword>
<evidence type="ECO:0000256" key="4">
    <source>
        <dbReference type="PIRSR" id="PIRSR630564-1"/>
    </source>
</evidence>
<dbReference type="SUPFAM" id="SSF52799">
    <property type="entry name" value="(Phosphotyrosine protein) phosphatases II"/>
    <property type="match status" value="1"/>
</dbReference>
<dbReference type="PROSITE" id="PS00383">
    <property type="entry name" value="TYR_PHOSPHATASE_1"/>
    <property type="match status" value="1"/>
</dbReference>
<protein>
    <recommendedName>
        <fullName evidence="2">phosphatidylinositol-3,5-bisphosphate 3-phosphatase</fullName>
        <ecNumber evidence="2">3.1.3.95</ecNumber>
    </recommendedName>
</protein>
<evidence type="ECO:0000256" key="2">
    <source>
        <dbReference type="ARBA" id="ARBA00012903"/>
    </source>
</evidence>
<feature type="binding site" evidence="5">
    <location>
        <begin position="383"/>
        <end position="384"/>
    </location>
    <ligand>
        <name>substrate</name>
    </ligand>
</feature>
<dbReference type="PANTHER" id="PTHR10807:SF8">
    <property type="entry name" value="PHOSPHATIDYLINOSITOL-3-PHOSPHATE PHOSPHATASE"/>
    <property type="match status" value="1"/>
</dbReference>
<dbReference type="GO" id="GO:0046856">
    <property type="term" value="P:phosphatidylinositol dephosphorylation"/>
    <property type="evidence" value="ECO:0007669"/>
    <property type="project" value="TreeGrafter"/>
</dbReference>
<sequence length="916" mass="100927">MSAPQRTTSLRDSSAELERMEGTGSWDDSLDWFKLEVQHPASRSVSPHANYKCLLEAERVIVEGRGVVLVNTDEAGTLIVTNFRLIFLSEGTENIIALGTIPLATIEKFSKMVVKNQSAPRQYEKTPSQRLLQVIGRDMRIIVFGFRPKTKQRRTVYNVLLKCTKPSRLWDLYAFGCGPSKFTNANPKVRLLNEYFRLLGKDFCSASMDMIDKGSYTMSNELWRISNVNSNYLMCPSYPFALIVPKSISDEEALQASSFRSKTRLPVVSWCDPGTGAVLARSSQPLVGLMMNMRSNTDEKLVAALCSQLGGEKKGRRERSYLLEVGNPNHCTGPEALKLGCRKLYIADARPRKNALANVAMGGGSESSSHYFQSEVVFFGIDNIHAMRESLSRLRDYLDTHGTASSDGTLSLLRHGGWTWGGGNLSSMSASVATLGDSGWLIHVQSVLAGSAWIAARVALESASVLVHCSDGWDRTTQLVSLANLLLDPYYRTFAGFQALIEKDWLAFGHPFADRMGMPTVSGSSDKPHDLCRQSSVGSFPSSPMRQSSGSFAPQAPSSSHAQNQYSPIFLQWIDCVSQLLRMYPFAFEFSSAFLVDLLDCVLSCRFGNFFCNSEKERELVGVSEACGCLWAYLADLRSSEGRSHVHYNLFYGPLKHNGPLLPPAAALAPTLWPQFHLRWSCPSEAQAGELEAQCRNMSIKFSELQKLVSNNWPGKRRGREKAKATAIAMESLSAELRNEKQLSSSAMALAKRASKETAAIKRAIQSLGCKVHFTSGSGTTVDIETSPMGITQKSVFSHSRESDGIVQHEDKSDLSISISVVADDVVSDNPLSRVCDSLCPLRSRDGGCRWPDAGCAQLCSQFIGVKADYDAIDSLSILETYFQTQALKHRVIAEPSDFGIGTVHTENIELVVHYP</sequence>
<evidence type="ECO:0000256" key="3">
    <source>
        <dbReference type="ARBA" id="ARBA00023098"/>
    </source>
</evidence>
<feature type="active site" description="Phosphocysteine intermediate" evidence="4">
    <location>
        <position position="469"/>
    </location>
</feature>
<feature type="binding site" evidence="5">
    <location>
        <begin position="469"/>
        <end position="475"/>
    </location>
    <ligand>
        <name>substrate</name>
    </ligand>
</feature>
<dbReference type="GO" id="GO:0004438">
    <property type="term" value="F:phosphatidylinositol-3-phosphate phosphatase activity"/>
    <property type="evidence" value="ECO:0007669"/>
    <property type="project" value="TreeGrafter"/>
</dbReference>
<dbReference type="SUPFAM" id="SSF50729">
    <property type="entry name" value="PH domain-like"/>
    <property type="match status" value="1"/>
</dbReference>
<feature type="domain" description="Myotubularin phosphatase" evidence="7">
    <location>
        <begin position="200"/>
        <end position="677"/>
    </location>
</feature>
<comment type="similarity">
    <text evidence="1">Belongs to the protein-tyrosine phosphatase family. Non-receptor class myotubularin subfamily.</text>
</comment>
<dbReference type="PROSITE" id="PS51339">
    <property type="entry name" value="PPASE_MYOTUBULARIN"/>
    <property type="match status" value="1"/>
</dbReference>
<dbReference type="Proteomes" id="UP001314170">
    <property type="component" value="Unassembled WGS sequence"/>
</dbReference>
<dbReference type="InterPro" id="IPR010569">
    <property type="entry name" value="Myotubularin-like_Pase_dom"/>
</dbReference>
<evidence type="ECO:0000256" key="5">
    <source>
        <dbReference type="PIRSR" id="PIRSR630564-2"/>
    </source>
</evidence>
<dbReference type="EMBL" id="CAWUPB010000850">
    <property type="protein sequence ID" value="CAK7325328.1"/>
    <property type="molecule type" value="Genomic_DNA"/>
</dbReference>
<evidence type="ECO:0000256" key="6">
    <source>
        <dbReference type="SAM" id="MobiDB-lite"/>
    </source>
</evidence>
<feature type="region of interest" description="Disordered" evidence="6">
    <location>
        <begin position="540"/>
        <end position="559"/>
    </location>
</feature>
<dbReference type="PANTHER" id="PTHR10807">
    <property type="entry name" value="MYOTUBULARIN-RELATED"/>
    <property type="match status" value="1"/>
</dbReference>
<dbReference type="Gene3D" id="2.30.29.30">
    <property type="entry name" value="Pleckstrin-homology domain (PH domain)/Phosphotyrosine-binding domain (PTB)"/>
    <property type="match status" value="1"/>
</dbReference>
<dbReference type="InterPro" id="IPR030564">
    <property type="entry name" value="Myotubularin"/>
</dbReference>
<evidence type="ECO:0000313" key="9">
    <source>
        <dbReference type="Proteomes" id="UP001314170"/>
    </source>
</evidence>
<evidence type="ECO:0000259" key="7">
    <source>
        <dbReference type="PROSITE" id="PS51339"/>
    </source>
</evidence>
<accession>A0AAV1QW57</accession>
<dbReference type="GO" id="GO:0052629">
    <property type="term" value="F:phosphatidylinositol-3,5-bisphosphate 3-phosphatase activity"/>
    <property type="evidence" value="ECO:0007669"/>
    <property type="project" value="UniProtKB-EC"/>
</dbReference>
<comment type="caution">
    <text evidence="8">The sequence shown here is derived from an EMBL/GenBank/DDBJ whole genome shotgun (WGS) entry which is preliminary data.</text>
</comment>
<dbReference type="EC" id="3.1.3.95" evidence="2"/>
<dbReference type="SMART" id="SM00568">
    <property type="entry name" value="GRAM"/>
    <property type="match status" value="1"/>
</dbReference>
<dbReference type="GO" id="GO:0005737">
    <property type="term" value="C:cytoplasm"/>
    <property type="evidence" value="ECO:0007669"/>
    <property type="project" value="TreeGrafter"/>
</dbReference>
<organism evidence="8 9">
    <name type="scientific">Dovyalis caffra</name>
    <dbReference type="NCBI Taxonomy" id="77055"/>
    <lineage>
        <taxon>Eukaryota</taxon>
        <taxon>Viridiplantae</taxon>
        <taxon>Streptophyta</taxon>
        <taxon>Embryophyta</taxon>
        <taxon>Tracheophyta</taxon>
        <taxon>Spermatophyta</taxon>
        <taxon>Magnoliopsida</taxon>
        <taxon>eudicotyledons</taxon>
        <taxon>Gunneridae</taxon>
        <taxon>Pentapetalae</taxon>
        <taxon>rosids</taxon>
        <taxon>fabids</taxon>
        <taxon>Malpighiales</taxon>
        <taxon>Salicaceae</taxon>
        <taxon>Flacourtieae</taxon>
        <taxon>Dovyalis</taxon>
    </lineage>
</organism>
<reference evidence="8 9" key="1">
    <citation type="submission" date="2024-01" db="EMBL/GenBank/DDBJ databases">
        <authorList>
            <person name="Waweru B."/>
        </authorList>
    </citation>
    <scope>NUCLEOTIDE SEQUENCE [LARGE SCALE GENOMIC DNA]</scope>
</reference>
<name>A0AAV1QW57_9ROSI</name>
<dbReference type="InterPro" id="IPR004182">
    <property type="entry name" value="GRAM"/>
</dbReference>
<dbReference type="CDD" id="cd14507">
    <property type="entry name" value="PTP-MTM-like"/>
    <property type="match status" value="1"/>
</dbReference>